<evidence type="ECO:0000259" key="1">
    <source>
        <dbReference type="Pfam" id="PF06985"/>
    </source>
</evidence>
<dbReference type="GeneID" id="54421225"/>
<dbReference type="EMBL" id="ML975154">
    <property type="protein sequence ID" value="KAF1814099.1"/>
    <property type="molecule type" value="Genomic_DNA"/>
</dbReference>
<accession>A0A6G1G8B5</accession>
<reference evidence="4" key="2">
    <citation type="submission" date="2020-04" db="EMBL/GenBank/DDBJ databases">
        <authorList>
            <consortium name="NCBI Genome Project"/>
        </authorList>
    </citation>
    <scope>NUCLEOTIDE SEQUENCE</scope>
    <source>
        <strain evidence="4">CBS 781.70</strain>
    </source>
</reference>
<evidence type="ECO:0000313" key="2">
    <source>
        <dbReference type="EMBL" id="KAF1814099.1"/>
    </source>
</evidence>
<sequence>MRLLRVSESGEFSLTKDLHRNIPRYAILSHTWRDDDEEEEVTFGDMTEGLGQAKVGYSKIRFCAKQAIRDGLQHIWVDTCCIDKSSSAELSEAITSMFHWYRNAIKCYVYLEDVSMNTYDQMDQSFWEPAFRRSRWFTRGWTLQELIAPTSVEFFSSEGQHLGDKQSLERQLHEITKIKIEALQGHGLSEFSIDERFSWADNRETKREEDKAYSLLGIFNIFMSPHYGEGAEHALQVIDNGTLPWDTPTALIGRRESGVHASYNIAELINIGPYPIRPGTILINPAGGM</sequence>
<dbReference type="Pfam" id="PF06985">
    <property type="entry name" value="HET"/>
    <property type="match status" value="1"/>
</dbReference>
<protein>
    <recommendedName>
        <fullName evidence="1">Heterokaryon incompatibility domain-containing protein</fullName>
    </recommendedName>
</protein>
<dbReference type="PANTHER" id="PTHR10622:SF11">
    <property type="entry name" value="HET-DOMAIN-CONTAINING PROTEIN"/>
    <property type="match status" value="1"/>
</dbReference>
<dbReference type="AlphaFoldDB" id="A0A6G1G8B5"/>
<dbReference type="OrthoDB" id="674604at2759"/>
<organism evidence="2">
    <name type="scientific">Eremomyces bilateralis CBS 781.70</name>
    <dbReference type="NCBI Taxonomy" id="1392243"/>
    <lineage>
        <taxon>Eukaryota</taxon>
        <taxon>Fungi</taxon>
        <taxon>Dikarya</taxon>
        <taxon>Ascomycota</taxon>
        <taxon>Pezizomycotina</taxon>
        <taxon>Dothideomycetes</taxon>
        <taxon>Dothideomycetes incertae sedis</taxon>
        <taxon>Eremomycetales</taxon>
        <taxon>Eremomycetaceae</taxon>
        <taxon>Eremomyces</taxon>
    </lineage>
</organism>
<reference evidence="4" key="3">
    <citation type="submission" date="2025-04" db="UniProtKB">
        <authorList>
            <consortium name="RefSeq"/>
        </authorList>
    </citation>
    <scope>IDENTIFICATION</scope>
    <source>
        <strain evidence="4">CBS 781.70</strain>
    </source>
</reference>
<evidence type="ECO:0000313" key="4">
    <source>
        <dbReference type="RefSeq" id="XP_033535730.1"/>
    </source>
</evidence>
<name>A0A6G1G8B5_9PEZI</name>
<proteinExistence type="predicted"/>
<dbReference type="Proteomes" id="UP000504638">
    <property type="component" value="Unplaced"/>
</dbReference>
<keyword evidence="3" id="KW-1185">Reference proteome</keyword>
<feature type="domain" description="Heterokaryon incompatibility" evidence="1">
    <location>
        <begin position="25"/>
        <end position="124"/>
    </location>
</feature>
<evidence type="ECO:0000313" key="3">
    <source>
        <dbReference type="Proteomes" id="UP000504638"/>
    </source>
</evidence>
<dbReference type="PANTHER" id="PTHR10622">
    <property type="entry name" value="HET DOMAIN-CONTAINING PROTEIN"/>
    <property type="match status" value="1"/>
</dbReference>
<dbReference type="RefSeq" id="XP_033535730.1">
    <property type="nucleotide sequence ID" value="XM_033680655.1"/>
</dbReference>
<gene>
    <name evidence="2 4" type="ORF">P152DRAFT_465803</name>
</gene>
<dbReference type="InterPro" id="IPR010730">
    <property type="entry name" value="HET"/>
</dbReference>
<reference evidence="2 4" key="1">
    <citation type="submission" date="2020-01" db="EMBL/GenBank/DDBJ databases">
        <authorList>
            <consortium name="DOE Joint Genome Institute"/>
            <person name="Haridas S."/>
            <person name="Albert R."/>
            <person name="Binder M."/>
            <person name="Bloem J."/>
            <person name="Labutti K."/>
            <person name="Salamov A."/>
            <person name="Andreopoulos B."/>
            <person name="Baker S.E."/>
            <person name="Barry K."/>
            <person name="Bills G."/>
            <person name="Bluhm B.H."/>
            <person name="Cannon C."/>
            <person name="Castanera R."/>
            <person name="Culley D.E."/>
            <person name="Daum C."/>
            <person name="Ezra D."/>
            <person name="Gonzalez J.B."/>
            <person name="Henrissat B."/>
            <person name="Kuo A."/>
            <person name="Liang C."/>
            <person name="Lipzen A."/>
            <person name="Lutzoni F."/>
            <person name="Magnuson J."/>
            <person name="Mondo S."/>
            <person name="Nolan M."/>
            <person name="Ohm R."/>
            <person name="Pangilinan J."/>
            <person name="Park H.-J."/>
            <person name="Ramirez L."/>
            <person name="Alfaro M."/>
            <person name="Sun H."/>
            <person name="Tritt A."/>
            <person name="Yoshinaga Y."/>
            <person name="Zwiers L.-H."/>
            <person name="Turgeon B.G."/>
            <person name="Goodwin S.B."/>
            <person name="Spatafora J.W."/>
            <person name="Crous P.W."/>
            <person name="Grigoriev I.V."/>
        </authorList>
    </citation>
    <scope>NUCLEOTIDE SEQUENCE</scope>
    <source>
        <strain evidence="2 4">CBS 781.70</strain>
    </source>
</reference>